<reference evidence="1 2" key="1">
    <citation type="journal article" date="2019" name="Front. Genet.">
        <title>Whole-Genome Sequencing of the Opportunistic Yeast Pathogen Candida inconspicua Uncovers Its Hybrid Origin.</title>
        <authorList>
            <person name="Mixao V."/>
            <person name="Hansen A.P."/>
            <person name="Saus E."/>
            <person name="Boekhout T."/>
            <person name="Lass-Florl C."/>
            <person name="Gabaldon T."/>
        </authorList>
    </citation>
    <scope>NUCLEOTIDE SEQUENCE [LARGE SCALE GENOMIC DNA]</scope>
    <source>
        <strain evidence="1 2">CBS 180</strain>
    </source>
</reference>
<protein>
    <submittedName>
        <fullName evidence="1">Uncharacterized protein</fullName>
    </submittedName>
</protein>
<organism evidence="1 2">
    <name type="scientific">Pichia inconspicua</name>
    <dbReference type="NCBI Taxonomy" id="52247"/>
    <lineage>
        <taxon>Eukaryota</taxon>
        <taxon>Fungi</taxon>
        <taxon>Dikarya</taxon>
        <taxon>Ascomycota</taxon>
        <taxon>Saccharomycotina</taxon>
        <taxon>Pichiomycetes</taxon>
        <taxon>Pichiales</taxon>
        <taxon>Pichiaceae</taxon>
        <taxon>Pichia</taxon>
    </lineage>
</organism>
<gene>
    <name evidence="1" type="ORF">CANINC_001321</name>
</gene>
<dbReference type="EMBL" id="SELW01000203">
    <property type="protein sequence ID" value="TID30097.1"/>
    <property type="molecule type" value="Genomic_DNA"/>
</dbReference>
<sequence>MYKRKNINKEISPLENTSGLKLKKVLGHETSHIPNSIKAFQHDDNFENEEWILFGDSYIDELKDQRNRNDDVNSVLSTRLSGNHTVTHDILSSDIDDNYADLEGNMEDDENDSFTNDIRESFRCIDNIRFRQLHEDFQNELVTKVNEWKNDVKSATVSKSSSTIKYLPKPKTLSVNSQSLKKREVKKLKQVMKHISGALQKDNHIMKVEHEGVFMNNPDLESCIPSYWKRLMLDNMIYASEDHNGLNVSRDDILNKGRHFWEVEESASISTGWESGNNIVGF</sequence>
<accession>A0A4T0X546</accession>
<comment type="caution">
    <text evidence="1">The sequence shown here is derived from an EMBL/GenBank/DDBJ whole genome shotgun (WGS) entry which is preliminary data.</text>
</comment>
<dbReference type="OrthoDB" id="3994897at2759"/>
<dbReference type="Proteomes" id="UP000307173">
    <property type="component" value="Unassembled WGS sequence"/>
</dbReference>
<name>A0A4T0X546_9ASCO</name>
<evidence type="ECO:0000313" key="1">
    <source>
        <dbReference type="EMBL" id="TID30097.1"/>
    </source>
</evidence>
<dbReference type="AlphaFoldDB" id="A0A4T0X546"/>
<keyword evidence="2" id="KW-1185">Reference proteome</keyword>
<evidence type="ECO:0000313" key="2">
    <source>
        <dbReference type="Proteomes" id="UP000307173"/>
    </source>
</evidence>
<proteinExistence type="predicted"/>